<comment type="subcellular location">
    <subcellularLocation>
        <location evidence="1">Cell envelope</location>
    </subcellularLocation>
</comment>
<evidence type="ECO:0000313" key="9">
    <source>
        <dbReference type="Proteomes" id="UP000199657"/>
    </source>
</evidence>
<evidence type="ECO:0000313" key="8">
    <source>
        <dbReference type="EMBL" id="SEP09594.1"/>
    </source>
</evidence>
<accession>A0A1H8V2Y3</accession>
<dbReference type="GO" id="GO:0030001">
    <property type="term" value="P:metal ion transport"/>
    <property type="evidence" value="ECO:0007669"/>
    <property type="project" value="InterPro"/>
</dbReference>
<dbReference type="Pfam" id="PF01297">
    <property type="entry name" value="ZnuA"/>
    <property type="match status" value="1"/>
</dbReference>
<evidence type="ECO:0000256" key="1">
    <source>
        <dbReference type="ARBA" id="ARBA00004196"/>
    </source>
</evidence>
<keyword evidence="3 6" id="KW-0813">Transport</keyword>
<reference evidence="8 9" key="1">
    <citation type="submission" date="2016-10" db="EMBL/GenBank/DDBJ databases">
        <authorList>
            <person name="de Groot N.N."/>
        </authorList>
    </citation>
    <scope>NUCLEOTIDE SEQUENCE [LARGE SCALE GENOMIC DNA]</scope>
    <source>
        <strain evidence="8 9">CGMCC 1.6291</strain>
    </source>
</reference>
<dbReference type="InterPro" id="IPR006129">
    <property type="entry name" value="AdhesinB"/>
</dbReference>
<gene>
    <name evidence="8" type="ORF">SAMN04488052_10984</name>
</gene>
<keyword evidence="9" id="KW-1185">Reference proteome</keyword>
<dbReference type="RefSeq" id="WP_091645559.1">
    <property type="nucleotide sequence ID" value="NZ_FOEG01000009.1"/>
</dbReference>
<sequence>MRPLLTAVLLSLLIAATPAHAADDDRLKVVATFSILADITKRIGGDAIALTSLTPVGAEVHEWELNARNFAALEEADVVLYNGYNLEQWMGQVRATVQDDTPLVPVAEESGRETLGIVTGDLEGDPDPHLWMDPRAAAAYGQAIADALGERAPEHAERFQSRADAFAEEMDALYDEIQTILAVIPDDHRTLITSEAAFLYFADAFDFHHDGIWGTNSEEEGTPRQVARVTDVILERQPQALFWESTISDRHVRSISGDTGVPYHGPLYVDSLSAADGDAPDYATMLRHNARMLADRLAP</sequence>
<feature type="signal peptide" evidence="7">
    <location>
        <begin position="1"/>
        <end position="21"/>
    </location>
</feature>
<protein>
    <submittedName>
        <fullName evidence="8">Manganese/iron transport system substrate-binding protein</fullName>
    </submittedName>
</protein>
<dbReference type="Gene3D" id="3.40.50.1980">
    <property type="entry name" value="Nitrogenase molybdenum iron protein domain"/>
    <property type="match status" value="2"/>
</dbReference>
<evidence type="ECO:0000256" key="3">
    <source>
        <dbReference type="ARBA" id="ARBA00022448"/>
    </source>
</evidence>
<dbReference type="GO" id="GO:0007155">
    <property type="term" value="P:cell adhesion"/>
    <property type="evidence" value="ECO:0007669"/>
    <property type="project" value="InterPro"/>
</dbReference>
<evidence type="ECO:0000256" key="4">
    <source>
        <dbReference type="ARBA" id="ARBA00022723"/>
    </source>
</evidence>
<dbReference type="InterPro" id="IPR050492">
    <property type="entry name" value="Bact_metal-bind_prot9"/>
</dbReference>
<dbReference type="InterPro" id="IPR006127">
    <property type="entry name" value="ZnuA-like"/>
</dbReference>
<dbReference type="PRINTS" id="PR00691">
    <property type="entry name" value="ADHESINB"/>
</dbReference>
<dbReference type="STRING" id="406100.SAMN04488052_10984"/>
<organism evidence="8 9">
    <name type="scientific">Aquisalimonas asiatica</name>
    <dbReference type="NCBI Taxonomy" id="406100"/>
    <lineage>
        <taxon>Bacteria</taxon>
        <taxon>Pseudomonadati</taxon>
        <taxon>Pseudomonadota</taxon>
        <taxon>Gammaproteobacteria</taxon>
        <taxon>Chromatiales</taxon>
        <taxon>Ectothiorhodospiraceae</taxon>
        <taxon>Aquisalimonas</taxon>
    </lineage>
</organism>
<evidence type="ECO:0000256" key="5">
    <source>
        <dbReference type="ARBA" id="ARBA00022729"/>
    </source>
</evidence>
<dbReference type="SUPFAM" id="SSF53807">
    <property type="entry name" value="Helical backbone' metal receptor"/>
    <property type="match status" value="1"/>
</dbReference>
<dbReference type="Proteomes" id="UP000199657">
    <property type="component" value="Unassembled WGS sequence"/>
</dbReference>
<evidence type="ECO:0000256" key="6">
    <source>
        <dbReference type="RuleBase" id="RU003512"/>
    </source>
</evidence>
<dbReference type="GO" id="GO:0046872">
    <property type="term" value="F:metal ion binding"/>
    <property type="evidence" value="ECO:0007669"/>
    <property type="project" value="UniProtKB-KW"/>
</dbReference>
<comment type="similarity">
    <text evidence="2 6">Belongs to the bacterial solute-binding protein 9 family.</text>
</comment>
<dbReference type="AlphaFoldDB" id="A0A1H8V2Y3"/>
<dbReference type="EMBL" id="FOEG01000009">
    <property type="protein sequence ID" value="SEP09594.1"/>
    <property type="molecule type" value="Genomic_DNA"/>
</dbReference>
<evidence type="ECO:0000256" key="7">
    <source>
        <dbReference type="SAM" id="SignalP"/>
    </source>
</evidence>
<dbReference type="GO" id="GO:0030313">
    <property type="term" value="C:cell envelope"/>
    <property type="evidence" value="ECO:0007669"/>
    <property type="project" value="UniProtKB-SubCell"/>
</dbReference>
<dbReference type="PANTHER" id="PTHR42953">
    <property type="entry name" value="HIGH-AFFINITY ZINC UPTAKE SYSTEM PROTEIN ZNUA-RELATED"/>
    <property type="match status" value="1"/>
</dbReference>
<evidence type="ECO:0000256" key="2">
    <source>
        <dbReference type="ARBA" id="ARBA00011028"/>
    </source>
</evidence>
<proteinExistence type="inferred from homology"/>
<keyword evidence="5 7" id="KW-0732">Signal</keyword>
<name>A0A1H8V2Y3_9GAMM</name>
<feature type="chain" id="PRO_5011772186" evidence="7">
    <location>
        <begin position="22"/>
        <end position="299"/>
    </location>
</feature>
<keyword evidence="4" id="KW-0479">Metal-binding</keyword>
<dbReference type="OrthoDB" id="9810636at2"/>
<dbReference type="PANTHER" id="PTHR42953:SF1">
    <property type="entry name" value="METAL-BINDING PROTEIN HI_0362-RELATED"/>
    <property type="match status" value="1"/>
</dbReference>
<dbReference type="PRINTS" id="PR00690">
    <property type="entry name" value="ADHESNFAMILY"/>
</dbReference>
<dbReference type="InterPro" id="IPR006128">
    <property type="entry name" value="Lipoprotein_PsaA-like"/>
</dbReference>